<feature type="domain" description="Calmodulin-binding" evidence="2">
    <location>
        <begin position="367"/>
        <end position="455"/>
    </location>
</feature>
<feature type="compositionally biased region" description="Basic and acidic residues" evidence="1">
    <location>
        <begin position="303"/>
        <end position="314"/>
    </location>
</feature>
<name>A0A8B8Q2G8_9MYRT</name>
<dbReference type="Pfam" id="PF07839">
    <property type="entry name" value="CaM_binding"/>
    <property type="match status" value="1"/>
</dbReference>
<feature type="compositionally biased region" description="Polar residues" evidence="1">
    <location>
        <begin position="87"/>
        <end position="99"/>
    </location>
</feature>
<keyword evidence="3" id="KW-1185">Reference proteome</keyword>
<dbReference type="GeneID" id="115748801"/>
<proteinExistence type="predicted"/>
<dbReference type="Proteomes" id="UP000827889">
    <property type="component" value="Chromosome 4"/>
</dbReference>
<feature type="compositionally biased region" description="Low complexity" evidence="1">
    <location>
        <begin position="349"/>
        <end position="358"/>
    </location>
</feature>
<dbReference type="PANTHER" id="PTHR33349">
    <property type="entry name" value="EMB|CAB62594.1"/>
    <property type="match status" value="1"/>
</dbReference>
<dbReference type="PANTHER" id="PTHR33349:SF20">
    <property type="entry name" value="CHROMO DOMAIN CEC-LIKE PROTEIN"/>
    <property type="match status" value="1"/>
</dbReference>
<dbReference type="GO" id="GO:0005516">
    <property type="term" value="F:calmodulin binding"/>
    <property type="evidence" value="ECO:0007669"/>
    <property type="project" value="InterPro"/>
</dbReference>
<gene>
    <name evidence="4" type="primary">LOC115748801</name>
</gene>
<dbReference type="OrthoDB" id="1939646at2759"/>
<feature type="region of interest" description="Disordered" evidence="1">
    <location>
        <begin position="1"/>
        <end position="211"/>
    </location>
</feature>
<feature type="compositionally biased region" description="Polar residues" evidence="1">
    <location>
        <begin position="107"/>
        <end position="119"/>
    </location>
</feature>
<dbReference type="AlphaFoldDB" id="A0A8B8Q2G8"/>
<feature type="compositionally biased region" description="Polar residues" evidence="1">
    <location>
        <begin position="155"/>
        <end position="176"/>
    </location>
</feature>
<accession>A0A8B8Q2G8</accession>
<evidence type="ECO:0000259" key="2">
    <source>
        <dbReference type="Pfam" id="PF07839"/>
    </source>
</evidence>
<feature type="compositionally biased region" description="Polar residues" evidence="1">
    <location>
        <begin position="191"/>
        <end position="205"/>
    </location>
</feature>
<reference evidence="4" key="1">
    <citation type="submission" date="2025-08" db="UniProtKB">
        <authorList>
            <consortium name="RefSeq"/>
        </authorList>
    </citation>
    <scope>IDENTIFICATION</scope>
    <source>
        <tissue evidence="4">Leaf</tissue>
    </source>
</reference>
<feature type="compositionally biased region" description="Polar residues" evidence="1">
    <location>
        <begin position="126"/>
        <end position="136"/>
    </location>
</feature>
<feature type="compositionally biased region" description="Basic and acidic residues" evidence="1">
    <location>
        <begin position="331"/>
        <end position="348"/>
    </location>
</feature>
<feature type="compositionally biased region" description="Polar residues" evidence="1">
    <location>
        <begin position="402"/>
        <end position="416"/>
    </location>
</feature>
<evidence type="ECO:0000256" key="1">
    <source>
        <dbReference type="SAM" id="MobiDB-lite"/>
    </source>
</evidence>
<dbReference type="KEGG" id="rarg:115748801"/>
<evidence type="ECO:0000313" key="3">
    <source>
        <dbReference type="Proteomes" id="UP000827889"/>
    </source>
</evidence>
<evidence type="ECO:0000313" key="4">
    <source>
        <dbReference type="RefSeq" id="XP_030541286.1"/>
    </source>
</evidence>
<feature type="compositionally biased region" description="Basic and acidic residues" evidence="1">
    <location>
        <begin position="273"/>
        <end position="295"/>
    </location>
</feature>
<feature type="region of interest" description="Disordered" evidence="1">
    <location>
        <begin position="272"/>
        <end position="425"/>
    </location>
</feature>
<organism evidence="3 4">
    <name type="scientific">Rhodamnia argentea</name>
    <dbReference type="NCBI Taxonomy" id="178133"/>
    <lineage>
        <taxon>Eukaryota</taxon>
        <taxon>Viridiplantae</taxon>
        <taxon>Streptophyta</taxon>
        <taxon>Embryophyta</taxon>
        <taxon>Tracheophyta</taxon>
        <taxon>Spermatophyta</taxon>
        <taxon>Magnoliopsida</taxon>
        <taxon>eudicotyledons</taxon>
        <taxon>Gunneridae</taxon>
        <taxon>Pentapetalae</taxon>
        <taxon>rosids</taxon>
        <taxon>malvids</taxon>
        <taxon>Myrtales</taxon>
        <taxon>Myrtaceae</taxon>
        <taxon>Myrtoideae</taxon>
        <taxon>Myrteae</taxon>
        <taxon>Australasian group</taxon>
        <taxon>Rhodamnia</taxon>
    </lineage>
</organism>
<protein>
    <submittedName>
        <fullName evidence="4">Uncharacterized protein LOC115748801</fullName>
    </submittedName>
</protein>
<dbReference type="RefSeq" id="XP_030541286.1">
    <property type="nucleotide sequence ID" value="XM_030685426.2"/>
</dbReference>
<feature type="compositionally biased region" description="Low complexity" evidence="1">
    <location>
        <begin position="34"/>
        <end position="56"/>
    </location>
</feature>
<sequence>MATKLKESASLGKQKKVTSPLDHRPTGTVQTKRSSTTLKQSTSSSSATTNGAPTASDRQVPNYLKPTVSSRVESQKPATKKHVSLSPGASAQKPSLSRRNSFDKSHSSAQMQKTFTSSGPRERSLTIRSSSFSTGSARPVLDRTLKTPKAGPVKSQASNIAGNKNTRKSPVSTPSTIKKETGWLSRPPSSPDINSEISNAESGNLDNKKQEVKDMEEVIIVKVEGDHGEEVAPDLQEPENIIDEHDDIILADDELVKDQETLLDQACVISTVDQDHDSTEFSQRESEDTKDKLAEQEAIETSLGDKIREDKDQILSDQSNIIQEEMSTEVAKADSEDKIEDHALEKTDTVAAETGEAEATSEKPEQAGEEQNQNKPITPNDEEKDATMEGTVTEEAKPLTIKTITPSKSQRLTQGNSKKDSPAYNDVIAETSSKLMEKRKNKVKALVGAFETVISLEEPQA</sequence>
<dbReference type="InterPro" id="IPR012417">
    <property type="entry name" value="CaM-bd_dom_pln"/>
</dbReference>